<dbReference type="OrthoDB" id="9765195at2"/>
<keyword evidence="2 6" id="KW-0378">Hydrolase</keyword>
<dbReference type="Gene3D" id="3.20.20.80">
    <property type="entry name" value="Glycosidases"/>
    <property type="match status" value="2"/>
</dbReference>
<feature type="signal peptide" evidence="5">
    <location>
        <begin position="1"/>
        <end position="27"/>
    </location>
</feature>
<dbReference type="Proteomes" id="UP000324288">
    <property type="component" value="Chromosome"/>
</dbReference>
<dbReference type="EMBL" id="LR584267">
    <property type="protein sequence ID" value="VHO01157.1"/>
    <property type="molecule type" value="Genomic_DNA"/>
</dbReference>
<evidence type="ECO:0000313" key="7">
    <source>
        <dbReference type="EMBL" id="VHO01157.1"/>
    </source>
</evidence>
<dbReference type="GO" id="GO:0008422">
    <property type="term" value="F:beta-glucosidase activity"/>
    <property type="evidence" value="ECO:0007669"/>
    <property type="project" value="TreeGrafter"/>
</dbReference>
<proteinExistence type="inferred from homology"/>
<dbReference type="PANTHER" id="PTHR10353">
    <property type="entry name" value="GLYCOSYL HYDROLASE"/>
    <property type="match status" value="1"/>
</dbReference>
<evidence type="ECO:0000313" key="6">
    <source>
        <dbReference type="EMBL" id="ALE19209.1"/>
    </source>
</evidence>
<evidence type="ECO:0000256" key="3">
    <source>
        <dbReference type="ARBA" id="ARBA00023295"/>
    </source>
</evidence>
<reference evidence="7 9" key="3">
    <citation type="submission" date="2019-04" db="EMBL/GenBank/DDBJ databases">
        <authorList>
            <person name="Seth-Smith MB H."/>
            <person name="Seth-Smith H."/>
        </authorList>
    </citation>
    <scope>NUCLEOTIDE SEQUENCE [LARGE SCALE GENOMIC DNA]</scope>
    <source>
        <strain evidence="7">USB-603019</strain>
    </source>
</reference>
<dbReference type="PROSITE" id="PS00653">
    <property type="entry name" value="GLYCOSYL_HYDROL_F1_2"/>
    <property type="match status" value="1"/>
</dbReference>
<evidence type="ECO:0000256" key="2">
    <source>
        <dbReference type="ARBA" id="ARBA00022801"/>
    </source>
</evidence>
<comment type="similarity">
    <text evidence="1 4">Belongs to the glycosyl hydrolase 1 family.</text>
</comment>
<keyword evidence="3" id="KW-0326">Glycosidase</keyword>
<name>A0A0M5L683_9ACTN</name>
<reference evidence="6 8" key="1">
    <citation type="journal article" date="2015" name="Genome Announc.">
        <title>Complete Genome Sequences for Two Strains of a Novel Fastidious, Partially Acid-Fast, Gram-Positive Corynebacterineae Bacterium, Derived from Human Clinical Samples.</title>
        <authorList>
            <person name="Nicholson A.C."/>
            <person name="Bell M."/>
            <person name="Humrighouse B.W."/>
            <person name="McQuiston J.R."/>
        </authorList>
    </citation>
    <scope>NUCLEOTIDE SEQUENCE [LARGE SCALE GENOMIC DNA]</scope>
    <source>
        <strain evidence="6 8">X1698</strain>
    </source>
</reference>
<reference evidence="6" key="2">
    <citation type="journal article" date="2016" name="Int. J. Syst. Evol. Microbiol.">
        <title>Lawsonella clevelandensis gen. nov., sp. nov., a new member of the suborder Corynebacterineae isolated from human abscesses.</title>
        <authorList>
            <person name="Bell M.E."/>
            <person name="Bernard K.A."/>
            <person name="Harrington S.M."/>
            <person name="Patel N.B."/>
            <person name="Tucker T.A."/>
            <person name="Metcalfe M.G."/>
            <person name="McQuiston J.R."/>
        </authorList>
    </citation>
    <scope>NUCLEOTIDE SEQUENCE</scope>
    <source>
        <strain evidence="6">X1698</strain>
    </source>
</reference>
<dbReference type="RefSeq" id="WP_053962245.1">
    <property type="nucleotide sequence ID" value="NZ_CAMJVL010000009.1"/>
</dbReference>
<evidence type="ECO:0000256" key="4">
    <source>
        <dbReference type="RuleBase" id="RU003690"/>
    </source>
</evidence>
<dbReference type="GO" id="GO:0016052">
    <property type="term" value="P:carbohydrate catabolic process"/>
    <property type="evidence" value="ECO:0007669"/>
    <property type="project" value="TreeGrafter"/>
</dbReference>
<feature type="chain" id="PRO_5044544860" evidence="5">
    <location>
        <begin position="28"/>
        <end position="451"/>
    </location>
</feature>
<dbReference type="InterPro" id="IPR001360">
    <property type="entry name" value="Glyco_hydro_1"/>
</dbReference>
<dbReference type="InterPro" id="IPR033132">
    <property type="entry name" value="GH_1_N_CS"/>
</dbReference>
<keyword evidence="9" id="KW-1185">Reference proteome</keyword>
<sequence length="451" mass="51469">MKLRSLSTKLVAAVATVAMLAAPLATAAPAEAAQKDVTKGWDKFYWGSATAGFQVEGSNYDSNWLRYVNRASKKDPKKVNPVKNATDFRHRYKEDLGNAAWMGLNTFRISMEWSRIEPKKGQWNWKEIHYYDNVITTMRKHGITPMITTVHYVYPGWVQDQGGFMNKKTLQDYKRFVDFLAKRYSGNGTMWITFNEPLVFFGHEVEIGNITNADMVPFMKNVQAAHKIAYYTIKKYDKRAHIGSNEAYLPLVTSAADQFFFKPVEKELDFVGIDYYYTVALSNLSAIYGATSEFDKIDPQPEGIYFAIQHFSDAFPDKPVYIVENGIPSYNGHRPDGFTKGNWLNDTVFWIQRAVADGYPVVGYNYWSITDNYEWGQYDSRFGLYTVDVLKDPTLKRKPTDGPAAFRQITKNGGVPQNYKLKSPLRFCPLSEGLRSCVNPPQVYGPRAILK</sequence>
<gene>
    <name evidence="7" type="primary">bglA</name>
    <name evidence="6" type="ORF">AL705_06065</name>
    <name evidence="7" type="ORF">LC603019_01199</name>
</gene>
<evidence type="ECO:0000313" key="9">
    <source>
        <dbReference type="Proteomes" id="UP000324288"/>
    </source>
</evidence>
<dbReference type="SUPFAM" id="SSF51445">
    <property type="entry name" value="(Trans)glycosidases"/>
    <property type="match status" value="1"/>
</dbReference>
<evidence type="ECO:0000256" key="1">
    <source>
        <dbReference type="ARBA" id="ARBA00010838"/>
    </source>
</evidence>
<dbReference type="STRING" id="1528099.AL705_06065"/>
<dbReference type="AlphaFoldDB" id="A0A0M5L683"/>
<evidence type="ECO:0000313" key="8">
    <source>
        <dbReference type="Proteomes" id="UP000068137"/>
    </source>
</evidence>
<evidence type="ECO:0000256" key="5">
    <source>
        <dbReference type="SAM" id="SignalP"/>
    </source>
</evidence>
<protein>
    <submittedName>
        <fullName evidence="7">Beta-glucosidase A</fullName>
    </submittedName>
    <submittedName>
        <fullName evidence="6">Glycoside hydrolase family 1</fullName>
    </submittedName>
</protein>
<keyword evidence="5" id="KW-0732">Signal</keyword>
<dbReference type="KEGG" id="cbq:AL705_06065"/>
<dbReference type="PRINTS" id="PR00131">
    <property type="entry name" value="GLHYDRLASE1"/>
</dbReference>
<organism evidence="6 8">
    <name type="scientific">Lawsonella clevelandensis</name>
    <dbReference type="NCBI Taxonomy" id="1528099"/>
    <lineage>
        <taxon>Bacteria</taxon>
        <taxon>Bacillati</taxon>
        <taxon>Actinomycetota</taxon>
        <taxon>Actinomycetes</taxon>
        <taxon>Mycobacteriales</taxon>
        <taxon>Lawsonellaceae</taxon>
        <taxon>Lawsonella</taxon>
    </lineage>
</organism>
<accession>A0A0M5L683</accession>
<dbReference type="EMBL" id="CP012390">
    <property type="protein sequence ID" value="ALE19209.1"/>
    <property type="molecule type" value="Genomic_DNA"/>
</dbReference>
<dbReference type="PANTHER" id="PTHR10353:SF209">
    <property type="entry name" value="GALACTOLIPID GALACTOSYLTRANSFERASE SFR2, CHLOROPLASTIC"/>
    <property type="match status" value="1"/>
</dbReference>
<dbReference type="InterPro" id="IPR017853">
    <property type="entry name" value="GH"/>
</dbReference>
<dbReference type="GeneID" id="84895105"/>
<dbReference type="GO" id="GO:0005829">
    <property type="term" value="C:cytosol"/>
    <property type="evidence" value="ECO:0007669"/>
    <property type="project" value="TreeGrafter"/>
</dbReference>
<dbReference type="Pfam" id="PF00232">
    <property type="entry name" value="Glyco_hydro_1"/>
    <property type="match status" value="2"/>
</dbReference>
<dbReference type="Proteomes" id="UP000068137">
    <property type="component" value="Chromosome"/>
</dbReference>